<evidence type="ECO:0000256" key="9">
    <source>
        <dbReference type="SAM" id="MobiDB-lite"/>
    </source>
</evidence>
<keyword evidence="3 7" id="KW-0819">tRNA processing</keyword>
<dbReference type="GO" id="GO:0005524">
    <property type="term" value="F:ATP binding"/>
    <property type="evidence" value="ECO:0007669"/>
    <property type="project" value="UniProtKB-UniRule"/>
</dbReference>
<evidence type="ECO:0000256" key="4">
    <source>
        <dbReference type="ARBA" id="ARBA00022741"/>
    </source>
</evidence>
<name>A0A4Q2JI72_9MICO</name>
<evidence type="ECO:0000256" key="2">
    <source>
        <dbReference type="ARBA" id="ARBA00022598"/>
    </source>
</evidence>
<reference evidence="12 13" key="1">
    <citation type="submission" date="2019-01" db="EMBL/GenBank/DDBJ databases">
        <authorList>
            <person name="Li J."/>
        </authorList>
    </citation>
    <scope>NUCLEOTIDE SEQUENCE [LARGE SCALE GENOMIC DNA]</scope>
    <source>
        <strain evidence="12 13">CCUG 35506</strain>
    </source>
</reference>
<keyword evidence="1 7" id="KW-0963">Cytoplasm</keyword>
<organism evidence="12 13">
    <name type="scientific">Agromyces fucosus</name>
    <dbReference type="NCBI Taxonomy" id="41985"/>
    <lineage>
        <taxon>Bacteria</taxon>
        <taxon>Bacillati</taxon>
        <taxon>Actinomycetota</taxon>
        <taxon>Actinomycetes</taxon>
        <taxon>Micrococcales</taxon>
        <taxon>Microbacteriaceae</taxon>
        <taxon>Agromyces</taxon>
    </lineage>
</organism>
<evidence type="ECO:0000256" key="6">
    <source>
        <dbReference type="ARBA" id="ARBA00048539"/>
    </source>
</evidence>
<feature type="domain" description="tRNA(Ile)-lysidine synthase substrate-binding" evidence="11">
    <location>
        <begin position="301"/>
        <end position="362"/>
    </location>
</feature>
<keyword evidence="2 7" id="KW-0436">Ligase</keyword>
<feature type="domain" description="tRNA(Ile)-lysidine/2-thiocytidine synthase N-terminal" evidence="10">
    <location>
        <begin position="68"/>
        <end position="247"/>
    </location>
</feature>
<dbReference type="InterPro" id="IPR011063">
    <property type="entry name" value="TilS/TtcA_N"/>
</dbReference>
<dbReference type="OrthoDB" id="5244702at2"/>
<comment type="subcellular location">
    <subcellularLocation>
        <location evidence="7">Cytoplasm</location>
    </subcellularLocation>
</comment>
<evidence type="ECO:0000256" key="1">
    <source>
        <dbReference type="ARBA" id="ARBA00022490"/>
    </source>
</evidence>
<accession>A0A4Q2JI72</accession>
<dbReference type="EC" id="6.3.4.19" evidence="7"/>
<feature type="compositionally biased region" description="Basic and acidic residues" evidence="9">
    <location>
        <begin position="38"/>
        <end position="52"/>
    </location>
</feature>
<dbReference type="InterPro" id="IPR012795">
    <property type="entry name" value="tRNA_Ile_lys_synt_N"/>
</dbReference>
<evidence type="ECO:0000256" key="7">
    <source>
        <dbReference type="HAMAP-Rule" id="MF_01161"/>
    </source>
</evidence>
<dbReference type="GO" id="GO:0006400">
    <property type="term" value="P:tRNA modification"/>
    <property type="evidence" value="ECO:0007669"/>
    <property type="project" value="UniProtKB-UniRule"/>
</dbReference>
<dbReference type="GO" id="GO:0032267">
    <property type="term" value="F:tRNA(Ile)-lysidine synthase activity"/>
    <property type="evidence" value="ECO:0007669"/>
    <property type="project" value="UniProtKB-EC"/>
</dbReference>
<keyword evidence="4 7" id="KW-0547">Nucleotide-binding</keyword>
<evidence type="ECO:0000256" key="8">
    <source>
        <dbReference type="SAM" id="Coils"/>
    </source>
</evidence>
<dbReference type="InterPro" id="IPR015262">
    <property type="entry name" value="tRNA_Ile_lys_synt_subst-bd"/>
</dbReference>
<dbReference type="Proteomes" id="UP000292935">
    <property type="component" value="Unassembled WGS sequence"/>
</dbReference>
<keyword evidence="8" id="KW-0175">Coiled coil</keyword>
<dbReference type="Pfam" id="PF01171">
    <property type="entry name" value="ATP_bind_3"/>
    <property type="match status" value="1"/>
</dbReference>
<dbReference type="CDD" id="cd01992">
    <property type="entry name" value="TilS_N"/>
    <property type="match status" value="1"/>
</dbReference>
<protein>
    <recommendedName>
        <fullName evidence="7">tRNA(Ile)-lysidine synthase</fullName>
        <ecNumber evidence="7">6.3.4.19</ecNumber>
    </recommendedName>
    <alternativeName>
        <fullName evidence="7">tRNA(Ile)-2-lysyl-cytidine synthase</fullName>
    </alternativeName>
    <alternativeName>
        <fullName evidence="7">tRNA(Ile)-lysidine synthetase</fullName>
    </alternativeName>
</protein>
<feature type="coiled-coil region" evidence="8">
    <location>
        <begin position="262"/>
        <end position="289"/>
    </location>
</feature>
<dbReference type="InterPro" id="IPR012094">
    <property type="entry name" value="tRNA_Ile_lys_synt"/>
</dbReference>
<comment type="similarity">
    <text evidence="7">Belongs to the tRNA(Ile)-lysidine synthase family.</text>
</comment>
<comment type="catalytic activity">
    <reaction evidence="6 7">
        <text>cytidine(34) in tRNA(Ile2) + L-lysine + ATP = lysidine(34) in tRNA(Ile2) + AMP + diphosphate + H(+)</text>
        <dbReference type="Rhea" id="RHEA:43744"/>
        <dbReference type="Rhea" id="RHEA-COMP:10625"/>
        <dbReference type="Rhea" id="RHEA-COMP:10670"/>
        <dbReference type="ChEBI" id="CHEBI:15378"/>
        <dbReference type="ChEBI" id="CHEBI:30616"/>
        <dbReference type="ChEBI" id="CHEBI:32551"/>
        <dbReference type="ChEBI" id="CHEBI:33019"/>
        <dbReference type="ChEBI" id="CHEBI:82748"/>
        <dbReference type="ChEBI" id="CHEBI:83665"/>
        <dbReference type="ChEBI" id="CHEBI:456215"/>
        <dbReference type="EC" id="6.3.4.19"/>
    </reaction>
</comment>
<evidence type="ECO:0000259" key="10">
    <source>
        <dbReference type="Pfam" id="PF01171"/>
    </source>
</evidence>
<gene>
    <name evidence="7 12" type="primary">tilS</name>
    <name evidence="12" type="ORF">ESP57_14250</name>
</gene>
<sequence length="380" mass="39468">MPSDQQTDAAAPRRPRLTPPIADVRRAVRAVLPPGTDPVRRVEGTDAQHADPDSGVSPDLPATQRELVLVALSGGADSLALAAATAFEAPRAGWRVGAVVVDHGLQPGSAEVAEAAAATARALGLDPVVVRRVEVASTGSASKGGPEASARDARYAALDAAAVETGAALVLLGHTLDDQAETVLLGLARGSGAASLSGMPARAGRYARPLLGIRRADTRQACFDAGLTPWDDPHNLDPAYARVRVRERVLPVLEAELGPGVAEALARTAEQLREDEAAFSEQIEEFIEEICEPAEAGIAISVGALAANPAALRQRIIRHVVGSEFGVSLSRAQTLEVARLVTDWHGQGPLDLPGGVLATRAGRHVVLSITGSTEILPHDH</sequence>
<dbReference type="Gene3D" id="3.40.50.620">
    <property type="entry name" value="HUPs"/>
    <property type="match status" value="1"/>
</dbReference>
<dbReference type="SUPFAM" id="SSF52402">
    <property type="entry name" value="Adenine nucleotide alpha hydrolases-like"/>
    <property type="match status" value="1"/>
</dbReference>
<dbReference type="Gene3D" id="1.20.59.20">
    <property type="match status" value="1"/>
</dbReference>
<comment type="domain">
    <text evidence="7">The N-terminal region contains the highly conserved SGGXDS motif, predicted to be a P-loop motif involved in ATP binding.</text>
</comment>
<dbReference type="PANTHER" id="PTHR43033">
    <property type="entry name" value="TRNA(ILE)-LYSIDINE SYNTHASE-RELATED"/>
    <property type="match status" value="1"/>
</dbReference>
<dbReference type="NCBIfam" id="TIGR02432">
    <property type="entry name" value="lysidine_TilS_N"/>
    <property type="match status" value="1"/>
</dbReference>
<dbReference type="EMBL" id="SDPO01000003">
    <property type="protein sequence ID" value="RXZ47695.1"/>
    <property type="molecule type" value="Genomic_DNA"/>
</dbReference>
<proteinExistence type="inferred from homology"/>
<dbReference type="Pfam" id="PF09179">
    <property type="entry name" value="TilS"/>
    <property type="match status" value="1"/>
</dbReference>
<evidence type="ECO:0000256" key="5">
    <source>
        <dbReference type="ARBA" id="ARBA00022840"/>
    </source>
</evidence>
<dbReference type="RefSeq" id="WP_129232054.1">
    <property type="nucleotide sequence ID" value="NZ_SDPO01000003.1"/>
</dbReference>
<dbReference type="PANTHER" id="PTHR43033:SF1">
    <property type="entry name" value="TRNA(ILE)-LYSIDINE SYNTHASE-RELATED"/>
    <property type="match status" value="1"/>
</dbReference>
<dbReference type="SUPFAM" id="SSF82829">
    <property type="entry name" value="MesJ substrate recognition domain-like"/>
    <property type="match status" value="1"/>
</dbReference>
<comment type="caution">
    <text evidence="12">The sequence shown here is derived from an EMBL/GenBank/DDBJ whole genome shotgun (WGS) entry which is preliminary data.</text>
</comment>
<evidence type="ECO:0000256" key="3">
    <source>
        <dbReference type="ARBA" id="ARBA00022694"/>
    </source>
</evidence>
<feature type="binding site" evidence="7">
    <location>
        <begin position="73"/>
        <end position="78"/>
    </location>
    <ligand>
        <name>ATP</name>
        <dbReference type="ChEBI" id="CHEBI:30616"/>
    </ligand>
</feature>
<evidence type="ECO:0000259" key="11">
    <source>
        <dbReference type="Pfam" id="PF09179"/>
    </source>
</evidence>
<keyword evidence="13" id="KW-1185">Reference proteome</keyword>
<dbReference type="GO" id="GO:0005737">
    <property type="term" value="C:cytoplasm"/>
    <property type="evidence" value="ECO:0007669"/>
    <property type="project" value="UniProtKB-SubCell"/>
</dbReference>
<evidence type="ECO:0000313" key="12">
    <source>
        <dbReference type="EMBL" id="RXZ47695.1"/>
    </source>
</evidence>
<dbReference type="HAMAP" id="MF_01161">
    <property type="entry name" value="tRNA_Ile_lys_synt"/>
    <property type="match status" value="1"/>
</dbReference>
<dbReference type="InterPro" id="IPR014729">
    <property type="entry name" value="Rossmann-like_a/b/a_fold"/>
</dbReference>
<feature type="region of interest" description="Disordered" evidence="9">
    <location>
        <begin position="1"/>
        <end position="60"/>
    </location>
</feature>
<keyword evidence="5 7" id="KW-0067">ATP-binding</keyword>
<dbReference type="AlphaFoldDB" id="A0A4Q2JI72"/>
<comment type="function">
    <text evidence="7">Ligates lysine onto the cytidine present at position 34 of the AUA codon-specific tRNA(Ile) that contains the anticodon CAU, in an ATP-dependent manner. Cytidine is converted to lysidine, thus changing the amino acid specificity of the tRNA from methionine to isoleucine.</text>
</comment>
<evidence type="ECO:0000313" key="13">
    <source>
        <dbReference type="Proteomes" id="UP000292935"/>
    </source>
</evidence>